<dbReference type="InterPro" id="IPR050656">
    <property type="entry name" value="PINX1"/>
</dbReference>
<protein>
    <recommendedName>
        <fullName evidence="2">G-patch domain-containing protein</fullName>
    </recommendedName>
</protein>
<dbReference type="AlphaFoldDB" id="A0ABD6EWC0"/>
<proteinExistence type="predicted"/>
<comment type="caution">
    <text evidence="3">The sequence shown here is derived from an EMBL/GenBank/DDBJ whole genome shotgun (WGS) entry which is preliminary data.</text>
</comment>
<accession>A0ABD6EWC0</accession>
<organism evidence="3 4">
    <name type="scientific">Gnathostoma spinigerum</name>
    <dbReference type="NCBI Taxonomy" id="75299"/>
    <lineage>
        <taxon>Eukaryota</taxon>
        <taxon>Metazoa</taxon>
        <taxon>Ecdysozoa</taxon>
        <taxon>Nematoda</taxon>
        <taxon>Chromadorea</taxon>
        <taxon>Rhabditida</taxon>
        <taxon>Spirurina</taxon>
        <taxon>Gnathostomatomorpha</taxon>
        <taxon>Gnathostomatoidea</taxon>
        <taxon>Gnathostomatidae</taxon>
        <taxon>Gnathostoma</taxon>
    </lineage>
</organism>
<dbReference type="Proteomes" id="UP001608902">
    <property type="component" value="Unassembled WGS sequence"/>
</dbReference>
<dbReference type="Pfam" id="PF01585">
    <property type="entry name" value="G-patch"/>
    <property type="match status" value="1"/>
</dbReference>
<dbReference type="InterPro" id="IPR000467">
    <property type="entry name" value="G_patch_dom"/>
</dbReference>
<evidence type="ECO:0000313" key="4">
    <source>
        <dbReference type="Proteomes" id="UP001608902"/>
    </source>
</evidence>
<dbReference type="PANTHER" id="PTHR23149:SF27">
    <property type="entry name" value="PIN2_TERF1-INTERACTING TELOMERASE INHIBITOR 1"/>
    <property type="match status" value="1"/>
</dbReference>
<feature type="region of interest" description="Disordered" evidence="1">
    <location>
        <begin position="1"/>
        <end position="26"/>
    </location>
</feature>
<sequence length="210" mass="24029">MSILAAPKKKQRIGVDPQNSEWKNDTNKFGQKMLEKMGWKDGEGLGRFNQGQTANVKLTPNFSTRGLGSHESNDASWLKVNDDFSNLLADLNKKKKRKNFVREDDKSKNSLEGCCHRSRSIIYHKFIRMKDISQHNMKGKEEILGLSRKDKKKEMVNGGKTTATVTSIGDTVEFPPERSLMTSKYSMNEYFTKKSRNLRRFSTTPDSTKL</sequence>
<evidence type="ECO:0000313" key="3">
    <source>
        <dbReference type="EMBL" id="MFH4980972.1"/>
    </source>
</evidence>
<dbReference type="SMART" id="SM00443">
    <property type="entry name" value="G_patch"/>
    <property type="match status" value="1"/>
</dbReference>
<keyword evidence="4" id="KW-1185">Reference proteome</keyword>
<reference evidence="3 4" key="1">
    <citation type="submission" date="2024-08" db="EMBL/GenBank/DDBJ databases">
        <title>Gnathostoma spinigerum genome.</title>
        <authorList>
            <person name="Gonzalez-Bertolin B."/>
            <person name="Monzon S."/>
            <person name="Zaballos A."/>
            <person name="Jimenez P."/>
            <person name="Dekumyoy P."/>
            <person name="Varona S."/>
            <person name="Cuesta I."/>
            <person name="Sumanam S."/>
            <person name="Adisakwattana P."/>
            <person name="Gasser R.B."/>
            <person name="Hernandez-Gonzalez A."/>
            <person name="Young N.D."/>
            <person name="Perteguer M.J."/>
        </authorList>
    </citation>
    <scope>NUCLEOTIDE SEQUENCE [LARGE SCALE GENOMIC DNA]</scope>
    <source>
        <strain evidence="3">AL3</strain>
        <tissue evidence="3">Liver</tissue>
    </source>
</reference>
<dbReference type="EMBL" id="JBGFUD010006403">
    <property type="protein sequence ID" value="MFH4980972.1"/>
    <property type="molecule type" value="Genomic_DNA"/>
</dbReference>
<evidence type="ECO:0000256" key="1">
    <source>
        <dbReference type="SAM" id="MobiDB-lite"/>
    </source>
</evidence>
<dbReference type="PANTHER" id="PTHR23149">
    <property type="entry name" value="G PATCH DOMAIN CONTAINING PROTEIN"/>
    <property type="match status" value="1"/>
</dbReference>
<name>A0ABD6EWC0_9BILA</name>
<evidence type="ECO:0000259" key="2">
    <source>
        <dbReference type="PROSITE" id="PS50174"/>
    </source>
</evidence>
<dbReference type="PROSITE" id="PS50174">
    <property type="entry name" value="G_PATCH"/>
    <property type="match status" value="1"/>
</dbReference>
<gene>
    <name evidence="3" type="ORF">AB6A40_007681</name>
</gene>
<feature type="domain" description="G-patch" evidence="2">
    <location>
        <begin position="26"/>
        <end position="72"/>
    </location>
</feature>